<organism evidence="1 2">
    <name type="scientific">Suillus plorans</name>
    <dbReference type="NCBI Taxonomy" id="116603"/>
    <lineage>
        <taxon>Eukaryota</taxon>
        <taxon>Fungi</taxon>
        <taxon>Dikarya</taxon>
        <taxon>Basidiomycota</taxon>
        <taxon>Agaricomycotina</taxon>
        <taxon>Agaricomycetes</taxon>
        <taxon>Agaricomycetidae</taxon>
        <taxon>Boletales</taxon>
        <taxon>Suillineae</taxon>
        <taxon>Suillaceae</taxon>
        <taxon>Suillus</taxon>
    </lineage>
</organism>
<dbReference type="GeneID" id="64592393"/>
<dbReference type="AlphaFoldDB" id="A0A9P7AF46"/>
<dbReference type="RefSeq" id="XP_041154891.1">
    <property type="nucleotide sequence ID" value="XM_041298629.1"/>
</dbReference>
<sequence length="89" mass="10567">VYRVHWLRTLALHDRWAEELLLVGREMTWMVEFFLHKSQQWVGRMQEADVQCTVGHWCYAACQAQMYLRLSQHAQDSFERTKGVAAVVE</sequence>
<dbReference type="EMBL" id="JABBWE010000077">
    <property type="protein sequence ID" value="KAG1787560.1"/>
    <property type="molecule type" value="Genomic_DNA"/>
</dbReference>
<gene>
    <name evidence="1" type="ORF">HD556DRAFT_1246669</name>
</gene>
<dbReference type="Proteomes" id="UP000719766">
    <property type="component" value="Unassembled WGS sequence"/>
</dbReference>
<keyword evidence="2" id="KW-1185">Reference proteome</keyword>
<protein>
    <submittedName>
        <fullName evidence="1">Uncharacterized protein</fullName>
    </submittedName>
</protein>
<reference evidence="1" key="1">
    <citation type="journal article" date="2020" name="New Phytol.">
        <title>Comparative genomics reveals dynamic genome evolution in host specialist ectomycorrhizal fungi.</title>
        <authorList>
            <person name="Lofgren L.A."/>
            <person name="Nguyen N.H."/>
            <person name="Vilgalys R."/>
            <person name="Ruytinx J."/>
            <person name="Liao H.L."/>
            <person name="Branco S."/>
            <person name="Kuo A."/>
            <person name="LaButti K."/>
            <person name="Lipzen A."/>
            <person name="Andreopoulos W."/>
            <person name="Pangilinan J."/>
            <person name="Riley R."/>
            <person name="Hundley H."/>
            <person name="Na H."/>
            <person name="Barry K."/>
            <person name="Grigoriev I.V."/>
            <person name="Stajich J.E."/>
            <person name="Kennedy P.G."/>
        </authorList>
    </citation>
    <scope>NUCLEOTIDE SEQUENCE</scope>
    <source>
        <strain evidence="1">S12</strain>
    </source>
</reference>
<accession>A0A9P7AF46</accession>
<proteinExistence type="predicted"/>
<evidence type="ECO:0000313" key="2">
    <source>
        <dbReference type="Proteomes" id="UP000719766"/>
    </source>
</evidence>
<dbReference type="OrthoDB" id="3265433at2759"/>
<name>A0A9P7AF46_9AGAM</name>
<feature type="non-terminal residue" evidence="1">
    <location>
        <position position="1"/>
    </location>
</feature>
<comment type="caution">
    <text evidence="1">The sequence shown here is derived from an EMBL/GenBank/DDBJ whole genome shotgun (WGS) entry which is preliminary data.</text>
</comment>
<evidence type="ECO:0000313" key="1">
    <source>
        <dbReference type="EMBL" id="KAG1787560.1"/>
    </source>
</evidence>